<dbReference type="PROSITE" id="PS51257">
    <property type="entry name" value="PROKAR_LIPOPROTEIN"/>
    <property type="match status" value="1"/>
</dbReference>
<protein>
    <recommendedName>
        <fullName evidence="2">Type VII secretion system protein EssD-like domain-containing protein</fullName>
    </recommendedName>
</protein>
<accession>A0ABN6MAZ0</accession>
<dbReference type="EMBL" id="AP025564">
    <property type="protein sequence ID" value="BDE95181.1"/>
    <property type="molecule type" value="Genomic_DNA"/>
</dbReference>
<gene>
    <name evidence="3" type="ORF">CE91St30_05140</name>
</gene>
<reference evidence="3 4" key="1">
    <citation type="submission" date="2022-01" db="EMBL/GenBank/DDBJ databases">
        <title>Novel bile acid biosynthetic pathways are enriched in the microbiome of centenarians.</title>
        <authorList>
            <person name="Sato Y."/>
            <person name="Atarashi K."/>
            <person name="Plichta R.D."/>
            <person name="Arai Y."/>
            <person name="Sasajima S."/>
            <person name="Kearney M.S."/>
            <person name="Suda W."/>
            <person name="Takeshita K."/>
            <person name="Sasaki T."/>
            <person name="Okamoto S."/>
            <person name="Skelly N.A."/>
            <person name="Okamura Y."/>
            <person name="Vlamakis H."/>
            <person name="Li Y."/>
            <person name="Tanoue T."/>
            <person name="Takei H."/>
            <person name="Nittono H."/>
            <person name="Narushima S."/>
            <person name="Irie J."/>
            <person name="Itoh H."/>
            <person name="Moriya K."/>
            <person name="Sugiura Y."/>
            <person name="Suematsu M."/>
            <person name="Moritoki N."/>
            <person name="Shibata S."/>
            <person name="Littman R.D."/>
            <person name="Fischbach A.M."/>
            <person name="Uwamino Y."/>
            <person name="Inoue T."/>
            <person name="Honda A."/>
            <person name="Hattori M."/>
            <person name="Murai T."/>
            <person name="Xavier J.R."/>
            <person name="Hirose N."/>
            <person name="Honda K."/>
        </authorList>
    </citation>
    <scope>NUCLEOTIDE SEQUENCE [LARGE SCALE GENOMIC DNA]</scope>
    <source>
        <strain evidence="3 4">CE91-St30</strain>
    </source>
</reference>
<evidence type="ECO:0000256" key="1">
    <source>
        <dbReference type="SAM" id="SignalP"/>
    </source>
</evidence>
<proteinExistence type="predicted"/>
<feature type="chain" id="PRO_5046650310" description="Type VII secretion system protein EssD-like domain-containing protein" evidence="1">
    <location>
        <begin position="23"/>
        <end position="304"/>
    </location>
</feature>
<dbReference type="Gene3D" id="3.40.10.10">
    <property type="entry name" value="DNA Methylphosphotriester Repair Domain"/>
    <property type="match status" value="1"/>
</dbReference>
<dbReference type="RefSeq" id="WP_102379169.1">
    <property type="nucleotide sequence ID" value="NZ_AP025564.1"/>
</dbReference>
<dbReference type="InterPro" id="IPR044927">
    <property type="entry name" value="Endonuclea_NS_2"/>
</dbReference>
<dbReference type="SUPFAM" id="SSF57884">
    <property type="entry name" value="Ada DNA repair protein, N-terminal domain (N-Ada 10)"/>
    <property type="match status" value="1"/>
</dbReference>
<name>A0ABN6MAZ0_9ACTN</name>
<feature type="signal peptide" evidence="1">
    <location>
        <begin position="1"/>
        <end position="22"/>
    </location>
</feature>
<sequence>MPNLARQFLASALALALAAALALTGCSQTPVSPDQAQGLERAESFALSEIPEYAGEPSVAIDGGQPGFTDEDIDAAKAGGIESYSDLDAIGRCGAAFVLVGPETMPTEKREGIGMVKPSGWQISTYDFIDGRYLYNRCHLVGFQLTGENANERNLITGTRYLNTQGMLPLENDVADYVEETGNHVLFRATPIFNNDELIARGVQLEALSVEDGGAGVRFNEYCYNVQPNVEIDYLTGNNREIGAGETDADAEESTYVLNTRSMKFHEPDCKSVADMAEHNKQEFTGTRTELLEEGYEPCGRCDP</sequence>
<evidence type="ECO:0000313" key="4">
    <source>
        <dbReference type="Proteomes" id="UP001320544"/>
    </source>
</evidence>
<keyword evidence="1" id="KW-0732">Signal</keyword>
<dbReference type="InterPro" id="IPR044929">
    <property type="entry name" value="DNA/RNA_non-sp_Endonuclease_sf"/>
</dbReference>
<evidence type="ECO:0000259" key="2">
    <source>
        <dbReference type="Pfam" id="PF13930"/>
    </source>
</evidence>
<keyword evidence="4" id="KW-1185">Reference proteome</keyword>
<dbReference type="Pfam" id="PF13930">
    <property type="entry name" value="Endonuclea_NS_2"/>
    <property type="match status" value="1"/>
</dbReference>
<dbReference type="Gene3D" id="3.40.570.10">
    <property type="entry name" value="Extracellular Endonuclease, subunit A"/>
    <property type="match status" value="1"/>
</dbReference>
<evidence type="ECO:0000313" key="3">
    <source>
        <dbReference type="EMBL" id="BDE95181.1"/>
    </source>
</evidence>
<dbReference type="InterPro" id="IPR035451">
    <property type="entry name" value="Ada-like_dom_sf"/>
</dbReference>
<dbReference type="Proteomes" id="UP001320544">
    <property type="component" value="Chromosome"/>
</dbReference>
<feature type="domain" description="Type VII secretion system protein EssD-like" evidence="2">
    <location>
        <begin position="83"/>
        <end position="207"/>
    </location>
</feature>
<organism evidence="3 4">
    <name type="scientific">Raoultibacter timonensis</name>
    <dbReference type="NCBI Taxonomy" id="1907662"/>
    <lineage>
        <taxon>Bacteria</taxon>
        <taxon>Bacillati</taxon>
        <taxon>Actinomycetota</taxon>
        <taxon>Coriobacteriia</taxon>
        <taxon>Eggerthellales</taxon>
        <taxon>Eggerthellaceae</taxon>
        <taxon>Raoultibacter</taxon>
    </lineage>
</organism>